<feature type="compositionally biased region" description="Acidic residues" evidence="1">
    <location>
        <begin position="63"/>
        <end position="79"/>
    </location>
</feature>
<accession>A0A2K9NFE6</accession>
<dbReference type="NCBIfam" id="TIGR02300">
    <property type="entry name" value="FYDLN_acid"/>
    <property type="match status" value="1"/>
</dbReference>
<proteinExistence type="predicted"/>
<dbReference type="Proteomes" id="UP000234752">
    <property type="component" value="Chromosome eg_1"/>
</dbReference>
<reference evidence="2 3" key="1">
    <citation type="submission" date="2017-12" db="EMBL/GenBank/DDBJ databases">
        <title>Genomes of bacteria within cyanobacterial aggregates.</title>
        <authorList>
            <person name="Cai H."/>
        </authorList>
    </citation>
    <scope>NUCLEOTIDE SEQUENCE [LARGE SCALE GENOMIC DNA]</scope>
    <source>
        <strain evidence="2 3">TH16</strain>
    </source>
</reference>
<dbReference type="KEGG" id="ncb:C0V82_11470"/>
<sequence length="134" mass="14707">MAKAEWGIKRICPNCGGRYYDMKKDPPTCPSCGTVFDPEALLKSRRARPMPVEDAKKVVAPRDDEEALDTEVEEELDEAADIADDDVDVADELEADEVDDGVGEDEDVLLEDADELDDGDDMGEVVDVEGDEEV</sequence>
<dbReference type="RefSeq" id="WP_102113385.1">
    <property type="nucleotide sequence ID" value="NZ_BMGN01000008.1"/>
</dbReference>
<gene>
    <name evidence="2" type="ORF">C0V82_11470</name>
</gene>
<organism evidence="2 3">
    <name type="scientific">Niveispirillum cyanobacteriorum</name>
    <dbReference type="NCBI Taxonomy" id="1612173"/>
    <lineage>
        <taxon>Bacteria</taxon>
        <taxon>Pseudomonadati</taxon>
        <taxon>Pseudomonadota</taxon>
        <taxon>Alphaproteobacteria</taxon>
        <taxon>Rhodospirillales</taxon>
        <taxon>Azospirillaceae</taxon>
        <taxon>Niveispirillum</taxon>
    </lineage>
</organism>
<keyword evidence="3" id="KW-1185">Reference proteome</keyword>
<evidence type="ECO:0000256" key="1">
    <source>
        <dbReference type="SAM" id="MobiDB-lite"/>
    </source>
</evidence>
<dbReference type="Pfam" id="PF09538">
    <property type="entry name" value="FYDLN_acid"/>
    <property type="match status" value="1"/>
</dbReference>
<dbReference type="AlphaFoldDB" id="A0A2K9NFE6"/>
<feature type="region of interest" description="Disordered" evidence="1">
    <location>
        <begin position="46"/>
        <end position="79"/>
    </location>
</feature>
<dbReference type="EMBL" id="CP025611">
    <property type="protein sequence ID" value="AUN31821.1"/>
    <property type="molecule type" value="Genomic_DNA"/>
</dbReference>
<name>A0A2K9NFE6_9PROT</name>
<evidence type="ECO:0000313" key="2">
    <source>
        <dbReference type="EMBL" id="AUN31821.1"/>
    </source>
</evidence>
<feature type="region of interest" description="Disordered" evidence="1">
    <location>
        <begin position="98"/>
        <end position="134"/>
    </location>
</feature>
<dbReference type="InterPro" id="IPR012644">
    <property type="entry name" value="CHP02300_FYDLN_acid"/>
</dbReference>
<protein>
    <submittedName>
        <fullName evidence="2">TIGR02300 family protein</fullName>
    </submittedName>
</protein>
<dbReference type="OrthoDB" id="9815689at2"/>
<feature type="compositionally biased region" description="Basic and acidic residues" evidence="1">
    <location>
        <begin position="51"/>
        <end position="62"/>
    </location>
</feature>
<evidence type="ECO:0000313" key="3">
    <source>
        <dbReference type="Proteomes" id="UP000234752"/>
    </source>
</evidence>